<keyword evidence="1" id="KW-0732">Signal</keyword>
<dbReference type="InterPro" id="IPR000073">
    <property type="entry name" value="AB_hydrolase_1"/>
</dbReference>
<sequence length="410" mass="44471">MLPSKFLLFFLSVLAAPGLVLAQPVPSRLTLPESQRQLEVLQLGEGQASVVLEAGFATGWSTWRKVLPGLAPQARLLAYSRAGVGASDPAPTVPTVDDRVRDLEGLLAASKLPPPYVLVGHSYGGLVVRAFAARHPEAVAALVLVDPASETYTPALRKIEPQRADADDAALLQRAPARFKAEYEWVMKALGQGLAIESRPLQQRPTVLLTSIKPEWPDLVAFTPAGREVWRQEHARWLAPQRNSLHWVTDVSGHHIQQEEPELVVQAVQAAIRLSQAEAQRQVQAQRRQQLEQGLAALKLEGNPSLQAEVDALLRASQLGEVDINGLGYRLLGQAAQRSLAQAVLVHNAVRFPQSVNAQDSLGEALLKTGQGQAARAQFAKALELARQQSASARQIQAIEANLRLAEALK</sequence>
<dbReference type="AlphaFoldDB" id="A0A840S164"/>
<accession>A0A840S164</accession>
<dbReference type="PANTHER" id="PTHR43798:SF33">
    <property type="entry name" value="HYDROLASE, PUTATIVE (AFU_ORTHOLOGUE AFUA_2G14860)-RELATED"/>
    <property type="match status" value="1"/>
</dbReference>
<dbReference type="PANTHER" id="PTHR43798">
    <property type="entry name" value="MONOACYLGLYCEROL LIPASE"/>
    <property type="match status" value="1"/>
</dbReference>
<evidence type="ECO:0000313" key="3">
    <source>
        <dbReference type="EMBL" id="MBB5203262.1"/>
    </source>
</evidence>
<keyword evidence="4" id="KW-1185">Reference proteome</keyword>
<dbReference type="RefSeq" id="WP_175423690.1">
    <property type="nucleotide sequence ID" value="NZ_CP040709.1"/>
</dbReference>
<gene>
    <name evidence="3" type="ORF">HNQ51_000555</name>
</gene>
<feature type="chain" id="PRO_5032508993" evidence="1">
    <location>
        <begin position="23"/>
        <end position="410"/>
    </location>
</feature>
<dbReference type="InterPro" id="IPR050266">
    <property type="entry name" value="AB_hydrolase_sf"/>
</dbReference>
<evidence type="ECO:0000313" key="4">
    <source>
        <dbReference type="Proteomes" id="UP000554837"/>
    </source>
</evidence>
<dbReference type="EMBL" id="JACHHO010000001">
    <property type="protein sequence ID" value="MBB5203262.1"/>
    <property type="molecule type" value="Genomic_DNA"/>
</dbReference>
<dbReference type="PRINTS" id="PR00111">
    <property type="entry name" value="ABHYDROLASE"/>
</dbReference>
<name>A0A840S164_9BURK</name>
<comment type="caution">
    <text evidence="3">The sequence shown here is derived from an EMBL/GenBank/DDBJ whole genome shotgun (WGS) entry which is preliminary data.</text>
</comment>
<evidence type="ECO:0000256" key="1">
    <source>
        <dbReference type="SAM" id="SignalP"/>
    </source>
</evidence>
<dbReference type="SUPFAM" id="SSF53474">
    <property type="entry name" value="alpha/beta-Hydrolases"/>
    <property type="match status" value="1"/>
</dbReference>
<dbReference type="InterPro" id="IPR029058">
    <property type="entry name" value="AB_hydrolase_fold"/>
</dbReference>
<dbReference type="Proteomes" id="UP000554837">
    <property type="component" value="Unassembled WGS sequence"/>
</dbReference>
<dbReference type="Pfam" id="PF00561">
    <property type="entry name" value="Abhydrolase_1"/>
    <property type="match status" value="1"/>
</dbReference>
<feature type="signal peptide" evidence="1">
    <location>
        <begin position="1"/>
        <end position="22"/>
    </location>
</feature>
<protein>
    <submittedName>
        <fullName evidence="3">Pimeloyl-ACP methyl ester carboxylesterase</fullName>
    </submittedName>
</protein>
<proteinExistence type="predicted"/>
<dbReference type="GO" id="GO:0016020">
    <property type="term" value="C:membrane"/>
    <property type="evidence" value="ECO:0007669"/>
    <property type="project" value="TreeGrafter"/>
</dbReference>
<feature type="domain" description="AB hydrolase-1" evidence="2">
    <location>
        <begin position="50"/>
        <end position="151"/>
    </location>
</feature>
<dbReference type="Gene3D" id="3.40.50.1820">
    <property type="entry name" value="alpha/beta hydrolase"/>
    <property type="match status" value="1"/>
</dbReference>
<evidence type="ECO:0000259" key="2">
    <source>
        <dbReference type="Pfam" id="PF00561"/>
    </source>
</evidence>
<organism evidence="3 4">
    <name type="scientific">Inhella inkyongensis</name>
    <dbReference type="NCBI Taxonomy" id="392593"/>
    <lineage>
        <taxon>Bacteria</taxon>
        <taxon>Pseudomonadati</taxon>
        <taxon>Pseudomonadota</taxon>
        <taxon>Betaproteobacteria</taxon>
        <taxon>Burkholderiales</taxon>
        <taxon>Sphaerotilaceae</taxon>
        <taxon>Inhella</taxon>
    </lineage>
</organism>
<reference evidence="3 4" key="1">
    <citation type="submission" date="2020-08" db="EMBL/GenBank/DDBJ databases">
        <title>Genomic Encyclopedia of Type Strains, Phase IV (KMG-IV): sequencing the most valuable type-strain genomes for metagenomic binning, comparative biology and taxonomic classification.</title>
        <authorList>
            <person name="Goeker M."/>
        </authorList>
    </citation>
    <scope>NUCLEOTIDE SEQUENCE [LARGE SCALE GENOMIC DNA]</scope>
    <source>
        <strain evidence="3 4">DSM 23958</strain>
    </source>
</reference>